<dbReference type="AlphaFoldDB" id="R4KCB6"/>
<evidence type="ECO:0000313" key="2">
    <source>
        <dbReference type="Proteomes" id="UP000013523"/>
    </source>
</evidence>
<dbReference type="HOGENOM" id="CLU_2408076_0_0_9"/>
<accession>R4KCB6</accession>
<gene>
    <name evidence="1" type="ORF">Clopa_3373</name>
</gene>
<dbReference type="RefSeq" id="WP_015616454.1">
    <property type="nucleotide sequence ID" value="NC_021182.1"/>
</dbReference>
<name>R4KCB6_CLOPA</name>
<dbReference type="Proteomes" id="UP000013523">
    <property type="component" value="Chromosome"/>
</dbReference>
<dbReference type="STRING" id="86416.Clopa_3373"/>
<sequence>MIEDYFNSNVVWKKSTGTNAYDEKTYENIDTPCLKIDKIRLTRNKLGEQVSSTSTIRMKNEPGYDDMLDDRTIITINSMNGLDGIEGYEVLI</sequence>
<dbReference type="PATRIC" id="fig|86416.3.peg.3367"/>
<keyword evidence="2" id="KW-1185">Reference proteome</keyword>
<protein>
    <submittedName>
        <fullName evidence="1">Uncharacterized protein</fullName>
    </submittedName>
</protein>
<dbReference type="KEGG" id="cpas:Clopa_3373"/>
<reference evidence="1 2" key="1">
    <citation type="submission" date="2012-01" db="EMBL/GenBank/DDBJ databases">
        <title>Complete sequence of chromosome of Clostridium pasteurianum BC1.</title>
        <authorList>
            <consortium name="US DOE Joint Genome Institute"/>
            <person name="Lucas S."/>
            <person name="Han J."/>
            <person name="Lapidus A."/>
            <person name="Cheng J.-F."/>
            <person name="Goodwin L."/>
            <person name="Pitluck S."/>
            <person name="Peters L."/>
            <person name="Mikhailova N."/>
            <person name="Teshima H."/>
            <person name="Detter J.C."/>
            <person name="Han C."/>
            <person name="Tapia R."/>
            <person name="Land M."/>
            <person name="Hauser L."/>
            <person name="Kyrpides N."/>
            <person name="Ivanova N."/>
            <person name="Pagani I."/>
            <person name="Dunn J."/>
            <person name="Taghavi S."/>
            <person name="Francis A."/>
            <person name="van der Lelie D."/>
            <person name="Woyke T."/>
        </authorList>
    </citation>
    <scope>NUCLEOTIDE SEQUENCE [LARGE SCALE GENOMIC DNA]</scope>
    <source>
        <strain evidence="1 2">BC1</strain>
    </source>
</reference>
<dbReference type="OrthoDB" id="3035147at2"/>
<proteinExistence type="predicted"/>
<evidence type="ECO:0000313" key="1">
    <source>
        <dbReference type="EMBL" id="AGK98169.1"/>
    </source>
</evidence>
<organism evidence="1 2">
    <name type="scientific">Clostridium pasteurianum BC1</name>
    <dbReference type="NCBI Taxonomy" id="86416"/>
    <lineage>
        <taxon>Bacteria</taxon>
        <taxon>Bacillati</taxon>
        <taxon>Bacillota</taxon>
        <taxon>Clostridia</taxon>
        <taxon>Eubacteriales</taxon>
        <taxon>Clostridiaceae</taxon>
        <taxon>Clostridium</taxon>
    </lineage>
</organism>
<dbReference type="EMBL" id="CP003261">
    <property type="protein sequence ID" value="AGK98169.1"/>
    <property type="molecule type" value="Genomic_DNA"/>
</dbReference>